<evidence type="ECO:0000256" key="5">
    <source>
        <dbReference type="SAM" id="Phobius"/>
    </source>
</evidence>
<gene>
    <name evidence="6" type="ORF">SPI_03237</name>
</gene>
<comment type="subcellular location">
    <subcellularLocation>
        <location evidence="1">Mitochondrion inner membrane</location>
    </subcellularLocation>
</comment>
<evidence type="ECO:0000256" key="4">
    <source>
        <dbReference type="ARBA" id="ARBA00023136"/>
    </source>
</evidence>
<accession>A0A162MNP2</accession>
<keyword evidence="4 5" id="KW-0472">Membrane</keyword>
<protein>
    <submittedName>
        <fullName evidence="6">Uncharacterized protein</fullName>
    </submittedName>
</protein>
<evidence type="ECO:0000256" key="1">
    <source>
        <dbReference type="ARBA" id="ARBA00004273"/>
    </source>
</evidence>
<evidence type="ECO:0000256" key="3">
    <source>
        <dbReference type="ARBA" id="ARBA00023128"/>
    </source>
</evidence>
<organism evidence="6 7">
    <name type="scientific">Niveomyces insectorum RCEF 264</name>
    <dbReference type="NCBI Taxonomy" id="1081102"/>
    <lineage>
        <taxon>Eukaryota</taxon>
        <taxon>Fungi</taxon>
        <taxon>Dikarya</taxon>
        <taxon>Ascomycota</taxon>
        <taxon>Pezizomycotina</taxon>
        <taxon>Sordariomycetes</taxon>
        <taxon>Hypocreomycetidae</taxon>
        <taxon>Hypocreales</taxon>
        <taxon>Cordycipitaceae</taxon>
        <taxon>Niveomyces</taxon>
    </lineage>
</organism>
<keyword evidence="5" id="KW-1133">Transmembrane helix</keyword>
<keyword evidence="2" id="KW-0999">Mitochondrion inner membrane</keyword>
<feature type="transmembrane region" description="Helical" evidence="5">
    <location>
        <begin position="36"/>
        <end position="57"/>
    </location>
</feature>
<evidence type="ECO:0000313" key="6">
    <source>
        <dbReference type="EMBL" id="OAA64590.1"/>
    </source>
</evidence>
<dbReference type="GO" id="GO:0005743">
    <property type="term" value="C:mitochondrial inner membrane"/>
    <property type="evidence" value="ECO:0007669"/>
    <property type="project" value="UniProtKB-SubCell"/>
</dbReference>
<keyword evidence="7" id="KW-1185">Reference proteome</keyword>
<reference evidence="6 7" key="1">
    <citation type="journal article" date="2016" name="Genome Biol. Evol.">
        <title>Divergent and convergent evolution of fungal pathogenicity.</title>
        <authorList>
            <person name="Shang Y."/>
            <person name="Xiao G."/>
            <person name="Zheng P."/>
            <person name="Cen K."/>
            <person name="Zhan S."/>
            <person name="Wang C."/>
        </authorList>
    </citation>
    <scope>NUCLEOTIDE SEQUENCE [LARGE SCALE GENOMIC DNA]</scope>
    <source>
        <strain evidence="6 7">RCEF 264</strain>
    </source>
</reference>
<sequence>MGFLDNPNKVPEFQRAYQAAYRQHTRIWKIHPRSKFLMTPYLFLLYGSIATTTYGMGRKVLGYNSFF</sequence>
<dbReference type="InterPro" id="IPR039297">
    <property type="entry name" value="COX7a"/>
</dbReference>
<evidence type="ECO:0000256" key="2">
    <source>
        <dbReference type="ARBA" id="ARBA00022792"/>
    </source>
</evidence>
<keyword evidence="3" id="KW-0496">Mitochondrion</keyword>
<dbReference type="AlphaFoldDB" id="A0A162MNP2"/>
<name>A0A162MNP2_9HYPO</name>
<dbReference type="STRING" id="1081102.A0A162MNP2"/>
<keyword evidence="5" id="KW-0812">Transmembrane</keyword>
<dbReference type="EMBL" id="AZHD01000004">
    <property type="protein sequence ID" value="OAA64590.1"/>
    <property type="molecule type" value="Genomic_DNA"/>
</dbReference>
<evidence type="ECO:0000313" key="7">
    <source>
        <dbReference type="Proteomes" id="UP000076874"/>
    </source>
</evidence>
<comment type="caution">
    <text evidence="6">The sequence shown here is derived from an EMBL/GenBank/DDBJ whole genome shotgun (WGS) entry which is preliminary data.</text>
</comment>
<proteinExistence type="predicted"/>
<dbReference type="Proteomes" id="UP000076874">
    <property type="component" value="Unassembled WGS sequence"/>
</dbReference>
<dbReference type="Pfam" id="PF02238">
    <property type="entry name" value="COX7a"/>
    <property type="match status" value="1"/>
</dbReference>
<dbReference type="OrthoDB" id="5511599at2759"/>